<evidence type="ECO:0000313" key="2">
    <source>
        <dbReference type="EMBL" id="KAF8004309.1"/>
    </source>
</evidence>
<organism evidence="2 3">
    <name type="scientific">Metschnikowia pulcherrima</name>
    <dbReference type="NCBI Taxonomy" id="27326"/>
    <lineage>
        <taxon>Eukaryota</taxon>
        <taxon>Fungi</taxon>
        <taxon>Dikarya</taxon>
        <taxon>Ascomycota</taxon>
        <taxon>Saccharomycotina</taxon>
        <taxon>Pichiomycetes</taxon>
        <taxon>Metschnikowiaceae</taxon>
        <taxon>Metschnikowia</taxon>
    </lineage>
</organism>
<keyword evidence="1" id="KW-1133">Transmembrane helix</keyword>
<accession>A0A8H7GXD7</accession>
<sequence>MKLAILLRKSKRAVILVVLGVLAYIDYASCYVIAWKEVYHRHLTAAAIVFWVLLAMFQFLQFFYWAMIYIRGPGKIPRFKHFDLYETKSEGPPLYPTFSFATSRDSHFGAPSAKT</sequence>
<keyword evidence="3" id="KW-1185">Reference proteome</keyword>
<reference evidence="2" key="1">
    <citation type="submission" date="2020-10" db="EMBL/GenBank/DDBJ databases">
        <title>The Whole-Genome Sequence of Metschnikowia persimmonesis, a Novel Endophytic Yeast Species Isolated from Medicinal Plant Diospyros kaki Thumb.</title>
        <authorList>
            <person name="Rahmat E."/>
            <person name="Kang Y."/>
        </authorList>
    </citation>
    <scope>NUCLEOTIDE SEQUENCE</scope>
    <source>
        <strain evidence="2">KIOM G15050</strain>
    </source>
</reference>
<proteinExistence type="predicted"/>
<name>A0A8H7GXD7_9ASCO</name>
<protein>
    <submittedName>
        <fullName evidence="2">Uncharacterized protein</fullName>
    </submittedName>
</protein>
<feature type="transmembrane region" description="Helical" evidence="1">
    <location>
        <begin position="46"/>
        <end position="70"/>
    </location>
</feature>
<keyword evidence="1" id="KW-0472">Membrane</keyword>
<comment type="caution">
    <text evidence="2">The sequence shown here is derived from an EMBL/GenBank/DDBJ whole genome shotgun (WGS) entry which is preliminary data.</text>
</comment>
<dbReference type="Proteomes" id="UP000649328">
    <property type="component" value="Unassembled WGS sequence"/>
</dbReference>
<dbReference type="EMBL" id="JACBPP010000002">
    <property type="protein sequence ID" value="KAF8004309.1"/>
    <property type="molecule type" value="Genomic_DNA"/>
</dbReference>
<evidence type="ECO:0000313" key="3">
    <source>
        <dbReference type="Proteomes" id="UP000649328"/>
    </source>
</evidence>
<feature type="transmembrane region" description="Helical" evidence="1">
    <location>
        <begin position="12"/>
        <end position="34"/>
    </location>
</feature>
<gene>
    <name evidence="2" type="ORF">HF325_001757</name>
</gene>
<dbReference type="AlphaFoldDB" id="A0A8H7GXD7"/>
<evidence type="ECO:0000256" key="1">
    <source>
        <dbReference type="SAM" id="Phobius"/>
    </source>
</evidence>
<dbReference type="OrthoDB" id="331948at2759"/>
<keyword evidence="1" id="KW-0812">Transmembrane</keyword>